<name>A0A9C6X8B3_FRAOC</name>
<evidence type="ECO:0000256" key="1">
    <source>
        <dbReference type="ARBA" id="ARBA00022603"/>
    </source>
</evidence>
<evidence type="ECO:0000256" key="6">
    <source>
        <dbReference type="PROSITE-ProRule" id="PRU01024"/>
    </source>
</evidence>
<dbReference type="Proteomes" id="UP000504606">
    <property type="component" value="Unplaced"/>
</dbReference>
<reference evidence="9" key="1">
    <citation type="submission" date="2025-08" db="UniProtKB">
        <authorList>
            <consortium name="RefSeq"/>
        </authorList>
    </citation>
    <scope>IDENTIFICATION</scope>
    <source>
        <tissue evidence="9">Whole organism</tissue>
    </source>
</reference>
<dbReference type="GO" id="GO:0006396">
    <property type="term" value="P:RNA processing"/>
    <property type="evidence" value="ECO:0007669"/>
    <property type="project" value="InterPro"/>
</dbReference>
<proteinExistence type="inferred from homology"/>
<dbReference type="GO" id="GO:0003723">
    <property type="term" value="F:RNA binding"/>
    <property type="evidence" value="ECO:0007669"/>
    <property type="project" value="TreeGrafter"/>
</dbReference>
<keyword evidence="1 6" id="KW-0489">Methyltransferase</keyword>
<dbReference type="Gene3D" id="2.40.50.1070">
    <property type="match status" value="1"/>
</dbReference>
<dbReference type="PANTHER" id="PTHR45904:SF1">
    <property type="entry name" value="TRNA (URACIL-5-)-METHYLTRANSFERASE HOMOLOG B"/>
    <property type="match status" value="1"/>
</dbReference>
<dbReference type="GO" id="GO:0032259">
    <property type="term" value="P:methylation"/>
    <property type="evidence" value="ECO:0007669"/>
    <property type="project" value="UniProtKB-KW"/>
</dbReference>
<comment type="catalytic activity">
    <reaction evidence="5">
        <text>uridine(54) in tRNA + S-adenosyl-L-methionine = 5-methyluridine(54) in tRNA + S-adenosyl-L-homocysteine + H(+)</text>
        <dbReference type="Rhea" id="RHEA:42712"/>
        <dbReference type="Rhea" id="RHEA-COMP:10167"/>
        <dbReference type="Rhea" id="RHEA-COMP:10193"/>
        <dbReference type="ChEBI" id="CHEBI:15378"/>
        <dbReference type="ChEBI" id="CHEBI:57856"/>
        <dbReference type="ChEBI" id="CHEBI:59789"/>
        <dbReference type="ChEBI" id="CHEBI:65315"/>
        <dbReference type="ChEBI" id="CHEBI:74447"/>
        <dbReference type="EC" id="2.1.1.35"/>
    </reaction>
    <physiologicalReaction direction="left-to-right" evidence="5">
        <dbReference type="Rhea" id="RHEA:42713"/>
    </physiologicalReaction>
</comment>
<dbReference type="RefSeq" id="XP_052131120.1">
    <property type="nucleotide sequence ID" value="XM_052275160.1"/>
</dbReference>
<evidence type="ECO:0000313" key="8">
    <source>
        <dbReference type="Proteomes" id="UP000504606"/>
    </source>
</evidence>
<feature type="domain" description="Methyltransferase" evidence="7">
    <location>
        <begin position="314"/>
        <end position="389"/>
    </location>
</feature>
<dbReference type="PANTHER" id="PTHR45904">
    <property type="entry name" value="TRNA (URACIL-5-)-METHYLTRANSFERASE"/>
    <property type="match status" value="1"/>
</dbReference>
<dbReference type="AlphaFoldDB" id="A0A9C6X8B3"/>
<protein>
    <recommendedName>
        <fullName evidence="4">tRNA (uracil(54)-C(5))-methyltransferase</fullName>
        <ecNumber evidence="4">2.1.1.35</ecNumber>
    </recommendedName>
</protein>
<dbReference type="InterPro" id="IPR025714">
    <property type="entry name" value="Methyltranfer_dom"/>
</dbReference>
<organism evidence="8 9">
    <name type="scientific">Frankliniella occidentalis</name>
    <name type="common">Western flower thrips</name>
    <name type="synonym">Euthrips occidentalis</name>
    <dbReference type="NCBI Taxonomy" id="133901"/>
    <lineage>
        <taxon>Eukaryota</taxon>
        <taxon>Metazoa</taxon>
        <taxon>Ecdysozoa</taxon>
        <taxon>Arthropoda</taxon>
        <taxon>Hexapoda</taxon>
        <taxon>Insecta</taxon>
        <taxon>Pterygota</taxon>
        <taxon>Neoptera</taxon>
        <taxon>Paraneoptera</taxon>
        <taxon>Thysanoptera</taxon>
        <taxon>Terebrantia</taxon>
        <taxon>Thripoidea</taxon>
        <taxon>Thripidae</taxon>
        <taxon>Frankliniella</taxon>
    </lineage>
</organism>
<dbReference type="InterPro" id="IPR010280">
    <property type="entry name" value="U5_MeTrfase_fam"/>
</dbReference>
<dbReference type="InterPro" id="IPR045850">
    <property type="entry name" value="TRM2_met"/>
</dbReference>
<evidence type="ECO:0000256" key="5">
    <source>
        <dbReference type="ARBA" id="ARBA00047278"/>
    </source>
</evidence>
<gene>
    <name evidence="9" type="primary">LOC113217928</name>
</gene>
<keyword evidence="3 6" id="KW-0949">S-adenosyl-L-methionine</keyword>
<keyword evidence="2 6" id="KW-0808">Transferase</keyword>
<feature type="active site" description="Nucleophile" evidence="6">
    <location>
        <position position="422"/>
    </location>
</feature>
<evidence type="ECO:0000256" key="3">
    <source>
        <dbReference type="ARBA" id="ARBA00022691"/>
    </source>
</evidence>
<comment type="caution">
    <text evidence="6">Lacks conserved residue(s) required for the propagation of feature annotation.</text>
</comment>
<evidence type="ECO:0000256" key="2">
    <source>
        <dbReference type="ARBA" id="ARBA00022679"/>
    </source>
</evidence>
<feature type="binding site" evidence="6">
    <location>
        <position position="344"/>
    </location>
    <ligand>
        <name>S-adenosyl-L-methionine</name>
        <dbReference type="ChEBI" id="CHEBI:59789"/>
    </ligand>
</feature>
<evidence type="ECO:0000256" key="4">
    <source>
        <dbReference type="ARBA" id="ARBA00033763"/>
    </source>
</evidence>
<keyword evidence="8" id="KW-1185">Reference proteome</keyword>
<feature type="binding site" evidence="6">
    <location>
        <position position="394"/>
    </location>
    <ligand>
        <name>S-adenosyl-L-methionine</name>
        <dbReference type="ChEBI" id="CHEBI:59789"/>
    </ligand>
</feature>
<dbReference type="OrthoDB" id="10250660at2759"/>
<feature type="binding site" evidence="6">
    <location>
        <position position="294"/>
    </location>
    <ligand>
        <name>S-adenosyl-L-methionine</name>
        <dbReference type="ChEBI" id="CHEBI:59789"/>
    </ligand>
</feature>
<dbReference type="PROSITE" id="PS51687">
    <property type="entry name" value="SAM_MT_RNA_M5U"/>
    <property type="match status" value="1"/>
</dbReference>
<evidence type="ECO:0000259" key="7">
    <source>
        <dbReference type="Pfam" id="PF13847"/>
    </source>
</evidence>
<dbReference type="GO" id="GO:0030697">
    <property type="term" value="F:tRNA (uracil(54)-C5)-methyltransferase activity, S-adenosyl methionine-dependent"/>
    <property type="evidence" value="ECO:0007669"/>
    <property type="project" value="UniProtKB-EC"/>
</dbReference>
<dbReference type="Gene3D" id="3.40.50.150">
    <property type="entry name" value="Vaccinia Virus protein VP39"/>
    <property type="match status" value="1"/>
</dbReference>
<dbReference type="GeneID" id="113217928"/>
<evidence type="ECO:0000313" key="9">
    <source>
        <dbReference type="RefSeq" id="XP_052131120.1"/>
    </source>
</evidence>
<accession>A0A9C6X8B3</accession>
<dbReference type="InterPro" id="IPR029063">
    <property type="entry name" value="SAM-dependent_MTases_sf"/>
</dbReference>
<sequence length="476" mass="53291">MFQRVSKQLLRHETLLQIKRYYAYKIVRIQPLQRKTNKIEDISAENQGEAIKNAVYPLWNVPYSEQLELKNDWISYVISQYYSILDGHLKNNAKAKHRPSLPSRPRVENICPSPIIHEYRNKETYMVRTGVDGNPKTVGWIAGNTSGQYVCVPPVQGIAAPQHVKFAKAFQDYIRLSDLPACHNFSEGGNWTQVQVRSNQDGDVMALIKIHPQQLTQVEIEDECKNITEYFTNGPGSICKLSSLYFQSSGYFLSSPYTNASGRLAPYQLLFGEKYLMEKISGCVFALSPASFVQCNIKMAEIMYDKIFTAAKLSPETSVLDLGCGIGTISILATPFVRGTVGIDMCEEAIQDAKSNAGLNNIHSANFIAGTIESKLKSALKWLQPSSDVVAILNPGRCGVETSVLRALRSTPQIRTVIYVACEPNHEWVIRNVLAIIRPEGKKCKAPPFKFKSVIPVDMFPLTTHAELIMKFSRSS</sequence>
<dbReference type="Pfam" id="PF13847">
    <property type="entry name" value="Methyltransf_31"/>
    <property type="match status" value="1"/>
</dbReference>
<comment type="similarity">
    <text evidence="6">Belongs to the class I-like SAM-binding methyltransferase superfamily. RNA M5U methyltransferase family.</text>
</comment>
<dbReference type="SUPFAM" id="SSF53335">
    <property type="entry name" value="S-adenosyl-L-methionine-dependent methyltransferases"/>
    <property type="match status" value="1"/>
</dbReference>
<dbReference type="EC" id="2.1.1.35" evidence="4"/>
<dbReference type="CDD" id="cd02440">
    <property type="entry name" value="AdoMet_MTases"/>
    <property type="match status" value="1"/>
</dbReference>